<feature type="transmembrane region" description="Helical" evidence="1">
    <location>
        <begin position="57"/>
        <end position="78"/>
    </location>
</feature>
<keyword evidence="1" id="KW-0472">Membrane</keyword>
<feature type="transmembrane region" description="Helical" evidence="1">
    <location>
        <begin position="17"/>
        <end position="50"/>
    </location>
</feature>
<feature type="transmembrane region" description="Helical" evidence="1">
    <location>
        <begin position="329"/>
        <end position="349"/>
    </location>
</feature>
<feature type="transmembrane region" description="Helical" evidence="1">
    <location>
        <begin position="217"/>
        <end position="233"/>
    </location>
</feature>
<feature type="transmembrane region" description="Helical" evidence="1">
    <location>
        <begin position="84"/>
        <end position="105"/>
    </location>
</feature>
<feature type="transmembrane region" description="Helical" evidence="1">
    <location>
        <begin position="195"/>
        <end position="211"/>
    </location>
</feature>
<accession>A0A3T0HVD3</accession>
<dbReference type="AlphaFoldDB" id="A0A3T0HVD3"/>
<dbReference type="KEGG" id="nmk:CHR53_07255"/>
<protein>
    <recommendedName>
        <fullName evidence="4">Polysaccharide polymerase</fullName>
    </recommendedName>
</protein>
<feature type="transmembrane region" description="Helical" evidence="1">
    <location>
        <begin position="117"/>
        <end position="141"/>
    </location>
</feature>
<feature type="transmembrane region" description="Helical" evidence="1">
    <location>
        <begin position="245"/>
        <end position="265"/>
    </location>
</feature>
<sequence length="416" mass="47293">MRRAKIVNKANFRGSGVIWTLILFVYCINFLNIGVYVPLLLSPLVILYLLKKRHNKTFLLTIFILFGFFIVYSLFLYFYGYSSIVSIAGKIIYPTMFFIIGHILVKGDQDFRKTYRNIFAIVLAFTVYGVISTKKAISLYGDAETARSSIGRVGIDMWTNNVVSATALNASLAFGLSLAVILLIRDKSFVKWKTVKYISLLCFLASTYAVIQLGNRTGIIIIFLTLFITIFFTKRVSTKKLMNAIIAGVVLVIASFLYNINLFGIKTSIESSYLFFRFRGSTIEEDPRVSAWKATFSGLFEHPMGGKETYTPLNSAHNLWLDVGYEAGVIPFILLVAFTVISLIAIWRFRNMDFPVMLKAIMLALYVSFMATFFVEPVLIGLNEYFTIFCLFIGMIQRLIFERVSSRKALQLKVNY</sequence>
<evidence type="ECO:0000313" key="3">
    <source>
        <dbReference type="Proteomes" id="UP000282892"/>
    </source>
</evidence>
<keyword evidence="3" id="KW-1185">Reference proteome</keyword>
<organism evidence="2 3">
    <name type="scientific">Neobacillus mesonae</name>
    <dbReference type="NCBI Taxonomy" id="1193713"/>
    <lineage>
        <taxon>Bacteria</taxon>
        <taxon>Bacillati</taxon>
        <taxon>Bacillota</taxon>
        <taxon>Bacilli</taxon>
        <taxon>Bacillales</taxon>
        <taxon>Bacillaceae</taxon>
        <taxon>Neobacillus</taxon>
    </lineage>
</organism>
<feature type="transmembrane region" description="Helical" evidence="1">
    <location>
        <begin position="385"/>
        <end position="401"/>
    </location>
</feature>
<gene>
    <name evidence="2" type="ORF">CHR53_07255</name>
</gene>
<dbReference type="OrthoDB" id="2865291at2"/>
<keyword evidence="1" id="KW-1133">Transmembrane helix</keyword>
<dbReference type="Proteomes" id="UP000282892">
    <property type="component" value="Chromosome"/>
</dbReference>
<dbReference type="PANTHER" id="PTHR37422:SF17">
    <property type="entry name" value="O-ANTIGEN LIGASE"/>
    <property type="match status" value="1"/>
</dbReference>
<dbReference type="EMBL" id="CP022572">
    <property type="protein sequence ID" value="AZU61065.1"/>
    <property type="molecule type" value="Genomic_DNA"/>
</dbReference>
<keyword evidence="1" id="KW-0812">Transmembrane</keyword>
<feature type="transmembrane region" description="Helical" evidence="1">
    <location>
        <begin position="361"/>
        <end position="379"/>
    </location>
</feature>
<dbReference type="RefSeq" id="WP_127485904.1">
    <property type="nucleotide sequence ID" value="NZ_CP022572.1"/>
</dbReference>
<feature type="transmembrane region" description="Helical" evidence="1">
    <location>
        <begin position="161"/>
        <end position="183"/>
    </location>
</feature>
<reference evidence="2 3" key="1">
    <citation type="submission" date="2017-07" db="EMBL/GenBank/DDBJ databases">
        <title>The complete genome sequence of Bacillus mesonae strain H20-5, an efficient strain improving plant abiotic stress resistance.</title>
        <authorList>
            <person name="Kim S.Y."/>
            <person name="Song H."/>
            <person name="Sang M.K."/>
            <person name="Weon H.-Y."/>
            <person name="Song J."/>
        </authorList>
    </citation>
    <scope>NUCLEOTIDE SEQUENCE [LARGE SCALE GENOMIC DNA]</scope>
    <source>
        <strain evidence="2 3">H20-5</strain>
    </source>
</reference>
<dbReference type="GO" id="GO:0016020">
    <property type="term" value="C:membrane"/>
    <property type="evidence" value="ECO:0007669"/>
    <property type="project" value="UniProtKB-SubCell"/>
</dbReference>
<name>A0A3T0HVD3_9BACI</name>
<evidence type="ECO:0000256" key="1">
    <source>
        <dbReference type="SAM" id="Phobius"/>
    </source>
</evidence>
<evidence type="ECO:0008006" key="4">
    <source>
        <dbReference type="Google" id="ProtNLM"/>
    </source>
</evidence>
<evidence type="ECO:0000313" key="2">
    <source>
        <dbReference type="EMBL" id="AZU61065.1"/>
    </source>
</evidence>
<dbReference type="InterPro" id="IPR051533">
    <property type="entry name" value="WaaL-like"/>
</dbReference>
<dbReference type="PANTHER" id="PTHR37422">
    <property type="entry name" value="TEICHURONIC ACID BIOSYNTHESIS PROTEIN TUAE"/>
    <property type="match status" value="1"/>
</dbReference>
<proteinExistence type="predicted"/>